<evidence type="ECO:0000313" key="3">
    <source>
        <dbReference type="Proteomes" id="UP000292052"/>
    </source>
</evidence>
<dbReference type="Proteomes" id="UP000292052">
    <property type="component" value="Unassembled WGS sequence"/>
</dbReference>
<accession>A0A482W578</accession>
<gene>
    <name evidence="2" type="ORF">BDFB_014938</name>
</gene>
<dbReference type="EMBL" id="QDEB01027220">
    <property type="protein sequence ID" value="RZC40292.1"/>
    <property type="molecule type" value="Genomic_DNA"/>
</dbReference>
<name>A0A482W578_ASBVE</name>
<feature type="non-terminal residue" evidence="2">
    <location>
        <position position="1"/>
    </location>
</feature>
<dbReference type="Pfam" id="PF26215">
    <property type="entry name" value="HTH_animal"/>
    <property type="match status" value="1"/>
</dbReference>
<protein>
    <recommendedName>
        <fullName evidence="1">Helix-turn-helix domain-containing protein</fullName>
    </recommendedName>
</protein>
<feature type="domain" description="Helix-turn-helix" evidence="1">
    <location>
        <begin position="34"/>
        <end position="83"/>
    </location>
</feature>
<dbReference type="PANTHER" id="PTHR21301">
    <property type="entry name" value="REVERSE TRANSCRIPTASE"/>
    <property type="match status" value="1"/>
</dbReference>
<dbReference type="InterPro" id="IPR058912">
    <property type="entry name" value="HTH_animal"/>
</dbReference>
<sequence length="84" mass="10030">EKEGQLPFLDVLVKRNGSDIDHEVYRKKTQTNRHLNAMFHHYSQQKRALIRTLIHRAETICEQFSLDKEMKYLETAIRKNGFSK</sequence>
<evidence type="ECO:0000259" key="1">
    <source>
        <dbReference type="Pfam" id="PF26215"/>
    </source>
</evidence>
<keyword evidence="3" id="KW-1185">Reference proteome</keyword>
<evidence type="ECO:0000313" key="2">
    <source>
        <dbReference type="EMBL" id="RZC40292.1"/>
    </source>
</evidence>
<dbReference type="PANTHER" id="PTHR21301:SF10">
    <property type="entry name" value="REVERSE TRANSCRIPTASE DOMAIN-CONTAINING PROTEIN"/>
    <property type="match status" value="1"/>
</dbReference>
<organism evidence="2 3">
    <name type="scientific">Asbolus verrucosus</name>
    <name type="common">Desert ironclad beetle</name>
    <dbReference type="NCBI Taxonomy" id="1661398"/>
    <lineage>
        <taxon>Eukaryota</taxon>
        <taxon>Metazoa</taxon>
        <taxon>Ecdysozoa</taxon>
        <taxon>Arthropoda</taxon>
        <taxon>Hexapoda</taxon>
        <taxon>Insecta</taxon>
        <taxon>Pterygota</taxon>
        <taxon>Neoptera</taxon>
        <taxon>Endopterygota</taxon>
        <taxon>Coleoptera</taxon>
        <taxon>Polyphaga</taxon>
        <taxon>Cucujiformia</taxon>
        <taxon>Tenebrionidae</taxon>
        <taxon>Pimeliinae</taxon>
        <taxon>Asbolus</taxon>
    </lineage>
</organism>
<dbReference type="AlphaFoldDB" id="A0A482W578"/>
<dbReference type="OrthoDB" id="6758782at2759"/>
<comment type="caution">
    <text evidence="2">The sequence shown here is derived from an EMBL/GenBank/DDBJ whole genome shotgun (WGS) entry which is preliminary data.</text>
</comment>
<proteinExistence type="predicted"/>
<reference evidence="2 3" key="1">
    <citation type="submission" date="2017-03" db="EMBL/GenBank/DDBJ databases">
        <title>Genome of the blue death feigning beetle - Asbolus verrucosus.</title>
        <authorList>
            <person name="Rider S.D."/>
        </authorList>
    </citation>
    <scope>NUCLEOTIDE SEQUENCE [LARGE SCALE GENOMIC DNA]</scope>
    <source>
        <strain evidence="2">Butters</strain>
        <tissue evidence="2">Head and leg muscle</tissue>
    </source>
</reference>